<comment type="caution">
    <text evidence="18">The sequence shown here is derived from an EMBL/GenBank/DDBJ whole genome shotgun (WGS) entry which is preliminary data.</text>
</comment>
<keyword evidence="9 18" id="KW-0418">Kinase</keyword>
<dbReference type="PANTHER" id="PTHR45528:SF1">
    <property type="entry name" value="SENSOR HISTIDINE KINASE CPXA"/>
    <property type="match status" value="1"/>
</dbReference>
<evidence type="ECO:0000256" key="14">
    <source>
        <dbReference type="SAM" id="Coils"/>
    </source>
</evidence>
<feature type="transmembrane region" description="Helical" evidence="15">
    <location>
        <begin position="21"/>
        <end position="45"/>
    </location>
</feature>
<evidence type="ECO:0000259" key="16">
    <source>
        <dbReference type="PROSITE" id="PS50109"/>
    </source>
</evidence>
<dbReference type="InterPro" id="IPR003594">
    <property type="entry name" value="HATPase_dom"/>
</dbReference>
<keyword evidence="7 15" id="KW-0812">Transmembrane</keyword>
<protein>
    <recommendedName>
        <fullName evidence="3">histidine kinase</fullName>
        <ecNumber evidence="3">2.7.13.3</ecNumber>
    </recommendedName>
</protein>
<dbReference type="Pfam" id="PF00672">
    <property type="entry name" value="HAMP"/>
    <property type="match status" value="1"/>
</dbReference>
<dbReference type="SMART" id="SM00304">
    <property type="entry name" value="HAMP"/>
    <property type="match status" value="1"/>
</dbReference>
<comment type="catalytic activity">
    <reaction evidence="1">
        <text>ATP + protein L-histidine = ADP + protein N-phospho-L-histidine.</text>
        <dbReference type="EC" id="2.7.13.3"/>
    </reaction>
</comment>
<keyword evidence="4" id="KW-1003">Cell membrane</keyword>
<accession>A0A414J2T1</accession>
<dbReference type="CDD" id="cd06225">
    <property type="entry name" value="HAMP"/>
    <property type="match status" value="1"/>
</dbReference>
<dbReference type="GO" id="GO:0005886">
    <property type="term" value="C:plasma membrane"/>
    <property type="evidence" value="ECO:0007669"/>
    <property type="project" value="UniProtKB-SubCell"/>
</dbReference>
<dbReference type="Proteomes" id="UP000283745">
    <property type="component" value="Unassembled WGS sequence"/>
</dbReference>
<dbReference type="SUPFAM" id="SSF158472">
    <property type="entry name" value="HAMP domain-like"/>
    <property type="match status" value="1"/>
</dbReference>
<feature type="domain" description="Histidine kinase" evidence="16">
    <location>
        <begin position="292"/>
        <end position="508"/>
    </location>
</feature>
<evidence type="ECO:0000256" key="4">
    <source>
        <dbReference type="ARBA" id="ARBA00022475"/>
    </source>
</evidence>
<dbReference type="Gene3D" id="3.30.565.10">
    <property type="entry name" value="Histidine kinase-like ATPase, C-terminal domain"/>
    <property type="match status" value="1"/>
</dbReference>
<organism evidence="18 19">
    <name type="scientific">Blautia obeum</name>
    <dbReference type="NCBI Taxonomy" id="40520"/>
    <lineage>
        <taxon>Bacteria</taxon>
        <taxon>Bacillati</taxon>
        <taxon>Bacillota</taxon>
        <taxon>Clostridia</taxon>
        <taxon>Lachnospirales</taxon>
        <taxon>Lachnospiraceae</taxon>
        <taxon>Blautia</taxon>
    </lineage>
</organism>
<keyword evidence="14" id="KW-0175">Coiled coil</keyword>
<dbReference type="PROSITE" id="PS50885">
    <property type="entry name" value="HAMP"/>
    <property type="match status" value="1"/>
</dbReference>
<feature type="coiled-coil region" evidence="14">
    <location>
        <begin position="244"/>
        <end position="282"/>
    </location>
</feature>
<dbReference type="PROSITE" id="PS50109">
    <property type="entry name" value="HIS_KIN"/>
    <property type="match status" value="1"/>
</dbReference>
<sequence>MKKLQRSGVKVKKKKFHPLRLQISVWFIGLLLLSMVITTVINGLFLEHYYISKKTEVLQEAVRNLEDLKVETASDGSSSAEVSDAMFKDSSENNLTWIVITADGQTVCAVGSNEDLLEARLVGYVYDLDKKKDHAKVIQQNDNYVIQQVSDRFAGMEYVESWGEMDNGCYFLIRTPLESIRESVSISNKFYFYVGITIIVISGLVIWFVTKRITRPISELTLLSTKMSDLDFEAKYQSHSGNEIDELGENFNRMSEQLEKTISELKSVNNQLQKDIENKERIDQMRQEFLNNVSHELKTPIALVQGYAEGLKENISEDPESREFYCDVIMDEAGKMNKLVRNLLTLNQLESGRDEMTVERFDIVSVIRGVLQSMDIMIQQKEAKVSFNADKPVYVWADEFKIEEVVTNYTSNALNHLDGEKEIEIRVFTEGDHVKVTVFNTGKPIPEVDVPNLWNKFYKVDKARTREYGGSGIGLSIVKAIMEGLHQQYGVKNYDNGVEFWFTLDKKNQ</sequence>
<dbReference type="AlphaFoldDB" id="A0A414J2T1"/>
<dbReference type="FunFam" id="1.10.287.130:FF:000001">
    <property type="entry name" value="Two-component sensor histidine kinase"/>
    <property type="match status" value="1"/>
</dbReference>
<dbReference type="GO" id="GO:0005524">
    <property type="term" value="F:ATP binding"/>
    <property type="evidence" value="ECO:0007669"/>
    <property type="project" value="UniProtKB-KW"/>
</dbReference>
<keyword evidence="13 15" id="KW-0472">Membrane</keyword>
<evidence type="ECO:0000256" key="9">
    <source>
        <dbReference type="ARBA" id="ARBA00022777"/>
    </source>
</evidence>
<evidence type="ECO:0000256" key="5">
    <source>
        <dbReference type="ARBA" id="ARBA00022553"/>
    </source>
</evidence>
<evidence type="ECO:0000259" key="17">
    <source>
        <dbReference type="PROSITE" id="PS50885"/>
    </source>
</evidence>
<keyword evidence="10" id="KW-0067">ATP-binding</keyword>
<reference evidence="18 19" key="1">
    <citation type="submission" date="2018-08" db="EMBL/GenBank/DDBJ databases">
        <title>A genome reference for cultivated species of the human gut microbiota.</title>
        <authorList>
            <person name="Zou Y."/>
            <person name="Xue W."/>
            <person name="Luo G."/>
        </authorList>
    </citation>
    <scope>NUCLEOTIDE SEQUENCE [LARGE SCALE GENOMIC DNA]</scope>
    <source>
        <strain evidence="18 19">AM28-23</strain>
    </source>
</reference>
<dbReference type="InterPro" id="IPR005467">
    <property type="entry name" value="His_kinase_dom"/>
</dbReference>
<dbReference type="Pfam" id="PF00512">
    <property type="entry name" value="HisKA"/>
    <property type="match status" value="1"/>
</dbReference>
<feature type="domain" description="HAMP" evidence="17">
    <location>
        <begin position="211"/>
        <end position="263"/>
    </location>
</feature>
<dbReference type="SMART" id="SM00388">
    <property type="entry name" value="HisKA"/>
    <property type="match status" value="1"/>
</dbReference>
<dbReference type="InterPro" id="IPR050398">
    <property type="entry name" value="HssS/ArlS-like"/>
</dbReference>
<evidence type="ECO:0000313" key="19">
    <source>
        <dbReference type="Proteomes" id="UP000283745"/>
    </source>
</evidence>
<dbReference type="EMBL" id="QSKF01000011">
    <property type="protein sequence ID" value="RHE38376.1"/>
    <property type="molecule type" value="Genomic_DNA"/>
</dbReference>
<name>A0A414J2T1_9FIRM</name>
<evidence type="ECO:0000256" key="15">
    <source>
        <dbReference type="SAM" id="Phobius"/>
    </source>
</evidence>
<evidence type="ECO:0000256" key="13">
    <source>
        <dbReference type="ARBA" id="ARBA00023136"/>
    </source>
</evidence>
<dbReference type="CDD" id="cd00082">
    <property type="entry name" value="HisKA"/>
    <property type="match status" value="1"/>
</dbReference>
<dbReference type="InterPro" id="IPR003660">
    <property type="entry name" value="HAMP_dom"/>
</dbReference>
<evidence type="ECO:0000256" key="10">
    <source>
        <dbReference type="ARBA" id="ARBA00022840"/>
    </source>
</evidence>
<dbReference type="SUPFAM" id="SSF55874">
    <property type="entry name" value="ATPase domain of HSP90 chaperone/DNA topoisomerase II/histidine kinase"/>
    <property type="match status" value="1"/>
</dbReference>
<dbReference type="Gene3D" id="6.10.340.10">
    <property type="match status" value="1"/>
</dbReference>
<dbReference type="SUPFAM" id="SSF47384">
    <property type="entry name" value="Homodimeric domain of signal transducing histidine kinase"/>
    <property type="match status" value="1"/>
</dbReference>
<dbReference type="Pfam" id="PF02518">
    <property type="entry name" value="HATPase_c"/>
    <property type="match status" value="1"/>
</dbReference>
<evidence type="ECO:0000256" key="1">
    <source>
        <dbReference type="ARBA" id="ARBA00000085"/>
    </source>
</evidence>
<dbReference type="InterPro" id="IPR036890">
    <property type="entry name" value="HATPase_C_sf"/>
</dbReference>
<keyword evidence="5" id="KW-0597">Phosphoprotein</keyword>
<dbReference type="InterPro" id="IPR036097">
    <property type="entry name" value="HisK_dim/P_sf"/>
</dbReference>
<evidence type="ECO:0000256" key="12">
    <source>
        <dbReference type="ARBA" id="ARBA00023012"/>
    </source>
</evidence>
<evidence type="ECO:0000256" key="11">
    <source>
        <dbReference type="ARBA" id="ARBA00022989"/>
    </source>
</evidence>
<evidence type="ECO:0000256" key="8">
    <source>
        <dbReference type="ARBA" id="ARBA00022741"/>
    </source>
</evidence>
<dbReference type="PANTHER" id="PTHR45528">
    <property type="entry name" value="SENSOR HISTIDINE KINASE CPXA"/>
    <property type="match status" value="1"/>
</dbReference>
<keyword evidence="8" id="KW-0547">Nucleotide-binding</keyword>
<gene>
    <name evidence="18" type="ORF">DW740_13500</name>
</gene>
<evidence type="ECO:0000313" key="18">
    <source>
        <dbReference type="EMBL" id="RHE38376.1"/>
    </source>
</evidence>
<dbReference type="SMART" id="SM00387">
    <property type="entry name" value="HATPase_c"/>
    <property type="match status" value="1"/>
</dbReference>
<keyword evidence="11 15" id="KW-1133">Transmembrane helix</keyword>
<dbReference type="Gene3D" id="1.10.287.130">
    <property type="match status" value="1"/>
</dbReference>
<evidence type="ECO:0000256" key="7">
    <source>
        <dbReference type="ARBA" id="ARBA00022692"/>
    </source>
</evidence>
<dbReference type="GO" id="GO:0000155">
    <property type="term" value="F:phosphorelay sensor kinase activity"/>
    <property type="evidence" value="ECO:0007669"/>
    <property type="project" value="InterPro"/>
</dbReference>
<feature type="transmembrane region" description="Helical" evidence="15">
    <location>
        <begin position="190"/>
        <end position="209"/>
    </location>
</feature>
<evidence type="ECO:0000256" key="2">
    <source>
        <dbReference type="ARBA" id="ARBA00004651"/>
    </source>
</evidence>
<keyword evidence="12" id="KW-0902">Two-component regulatory system</keyword>
<dbReference type="EC" id="2.7.13.3" evidence="3"/>
<evidence type="ECO:0000256" key="6">
    <source>
        <dbReference type="ARBA" id="ARBA00022679"/>
    </source>
</evidence>
<evidence type="ECO:0000256" key="3">
    <source>
        <dbReference type="ARBA" id="ARBA00012438"/>
    </source>
</evidence>
<keyword evidence="6" id="KW-0808">Transferase</keyword>
<dbReference type="RefSeq" id="WP_015542460.1">
    <property type="nucleotide sequence ID" value="NZ_CABJFK010000011.1"/>
</dbReference>
<proteinExistence type="predicted"/>
<comment type="subcellular location">
    <subcellularLocation>
        <location evidence="2">Cell membrane</location>
        <topology evidence="2">Multi-pass membrane protein</topology>
    </subcellularLocation>
</comment>
<dbReference type="InterPro" id="IPR003661">
    <property type="entry name" value="HisK_dim/P_dom"/>
</dbReference>